<accession>A0A0B5JDK6</accession>
<dbReference type="GeneID" id="23462729"/>
<reference evidence="2 3" key="1">
    <citation type="journal article" date="2015" name="Parasitol. Res.">
        <title>Viruses in close associations with free-living amoebae.</title>
        <authorList>
            <person name="Scheid P."/>
        </authorList>
    </citation>
    <scope>NUCLEOTIDE SEQUENCE [LARGE SCALE GENOMIC DNA]</scope>
    <source>
        <strain evidence="2">KlaHel</strain>
    </source>
</reference>
<evidence type="ECO:0000313" key="3">
    <source>
        <dbReference type="Proteomes" id="UP000202511"/>
    </source>
</evidence>
<evidence type="ECO:0000256" key="1">
    <source>
        <dbReference type="SAM" id="MobiDB-lite"/>
    </source>
</evidence>
<dbReference type="RefSeq" id="YP_009120047.1">
    <property type="nucleotide sequence ID" value="NC_026440.1"/>
</dbReference>
<organism evidence="2 3">
    <name type="scientific">Pandoravirus inopinatum</name>
    <dbReference type="NCBI Taxonomy" id="1605721"/>
    <lineage>
        <taxon>Viruses</taxon>
        <taxon>Pandoravirus</taxon>
    </lineage>
</organism>
<dbReference type="Proteomes" id="UP000202511">
    <property type="component" value="Segment"/>
</dbReference>
<proteinExistence type="predicted"/>
<feature type="region of interest" description="Disordered" evidence="1">
    <location>
        <begin position="121"/>
        <end position="159"/>
    </location>
</feature>
<dbReference type="KEGG" id="vg:23462729"/>
<protein>
    <submittedName>
        <fullName evidence="2">Uncharacterized protein</fullName>
    </submittedName>
</protein>
<name>A0A0B5JDK6_9VIRU</name>
<dbReference type="EMBL" id="KP136319">
    <property type="protein sequence ID" value="AJF97812.1"/>
    <property type="molecule type" value="Genomic_DNA"/>
</dbReference>
<evidence type="ECO:0000313" key="2">
    <source>
        <dbReference type="EMBL" id="AJF97812.1"/>
    </source>
</evidence>
<feature type="compositionally biased region" description="Polar residues" evidence="1">
    <location>
        <begin position="123"/>
        <end position="139"/>
    </location>
</feature>
<sequence>MHAAVGKCAHASPVHVAAHPFTLVPLHAIVSGAIAVRAASLVSVARAGPHVGGARSDRPALRADLEHPDPGLAEFGKACVGERVAVLLEKKRHSESSREISRMRRDAAPNRTMSTGFVIRASTARTSSSGKRLNASSVRGSHVGPRSGSGPPAPVVLFA</sequence>